<dbReference type="EMBL" id="JBBUKT010000015">
    <property type="protein sequence ID" value="MEK7954027.1"/>
    <property type="molecule type" value="Genomic_DNA"/>
</dbReference>
<comment type="caution">
    <text evidence="5">The sequence shown here is derived from an EMBL/GenBank/DDBJ whole genome shotgun (WGS) entry which is preliminary data.</text>
</comment>
<feature type="region of interest" description="Disordered" evidence="2">
    <location>
        <begin position="337"/>
        <end position="357"/>
    </location>
</feature>
<evidence type="ECO:0000313" key="5">
    <source>
        <dbReference type="EMBL" id="MEK7954027.1"/>
    </source>
</evidence>
<dbReference type="InterPro" id="IPR016047">
    <property type="entry name" value="M23ase_b-sheet_dom"/>
</dbReference>
<dbReference type="PANTHER" id="PTHR21666">
    <property type="entry name" value="PEPTIDASE-RELATED"/>
    <property type="match status" value="1"/>
</dbReference>
<proteinExistence type="predicted"/>
<evidence type="ECO:0000256" key="3">
    <source>
        <dbReference type="SAM" id="SignalP"/>
    </source>
</evidence>
<dbReference type="RefSeq" id="WP_341407793.1">
    <property type="nucleotide sequence ID" value="NZ_JBBUKT010000015.1"/>
</dbReference>
<organism evidence="5 6">
    <name type="scientific">Luteolibacter soli</name>
    <dbReference type="NCBI Taxonomy" id="3135280"/>
    <lineage>
        <taxon>Bacteria</taxon>
        <taxon>Pseudomonadati</taxon>
        <taxon>Verrucomicrobiota</taxon>
        <taxon>Verrucomicrobiia</taxon>
        <taxon>Verrucomicrobiales</taxon>
        <taxon>Verrucomicrobiaceae</taxon>
        <taxon>Luteolibacter</taxon>
    </lineage>
</organism>
<evidence type="ECO:0000256" key="1">
    <source>
        <dbReference type="ARBA" id="ARBA00022729"/>
    </source>
</evidence>
<evidence type="ECO:0000256" key="2">
    <source>
        <dbReference type="SAM" id="MobiDB-lite"/>
    </source>
</evidence>
<sequence length="357" mass="39050">MLRQLALALAFLTPLFAVELQLPTENHHLLTGEPEKFYMYVNRTFEGETTQPWEAGSFGFVRTPIRIGQDVVLKQFHEGVDIQPTKRDKAGNPLDLVMSVSDGTVVHTSPVAGRSNYGKYVVVEHKFEGDCFYSVYAHLAEITAKPGDVVKTGSVLGRMGYTGAGIDRTRAHCHLEMCLLMSEHYDGWSHAYGGGTNFHGNFNGMNLAGMDVGALFLAHEKNPELRLQDFVLATPAYFKVTIPREGTWDFAQRHKWMVKGDISEASPSWELSFSATGLIVGIAPSQRSVAEPVVTAVRNSRVNHRYLTRGLIDGQGNGAALTASGKHLIALLTDDFPAQPATAPGAHPAPEESSEDQ</sequence>
<feature type="chain" id="PRO_5045452653" evidence="3">
    <location>
        <begin position="18"/>
        <end position="357"/>
    </location>
</feature>
<dbReference type="Pfam" id="PF01551">
    <property type="entry name" value="Peptidase_M23"/>
    <property type="match status" value="1"/>
</dbReference>
<keyword evidence="1 3" id="KW-0732">Signal</keyword>
<dbReference type="InterPro" id="IPR011055">
    <property type="entry name" value="Dup_hybrid_motif"/>
</dbReference>
<evidence type="ECO:0000313" key="6">
    <source>
        <dbReference type="Proteomes" id="UP001371305"/>
    </source>
</evidence>
<dbReference type="InterPro" id="IPR050570">
    <property type="entry name" value="Cell_wall_metabolism_enzyme"/>
</dbReference>
<dbReference type="Gene3D" id="2.70.70.10">
    <property type="entry name" value="Glucose Permease (Domain IIA)"/>
    <property type="match status" value="1"/>
</dbReference>
<protein>
    <submittedName>
        <fullName evidence="5">M23 family metallopeptidase</fullName>
        <ecNumber evidence="5">3.4.-.-</ecNumber>
    </submittedName>
</protein>
<dbReference type="EC" id="3.4.-.-" evidence="5"/>
<name>A0ABU9B1X0_9BACT</name>
<dbReference type="SUPFAM" id="SSF51261">
    <property type="entry name" value="Duplicated hybrid motif"/>
    <property type="match status" value="1"/>
</dbReference>
<accession>A0ABU9B1X0</accession>
<keyword evidence="5" id="KW-0378">Hydrolase</keyword>
<feature type="domain" description="M23ase beta-sheet core" evidence="4">
    <location>
        <begin position="76"/>
        <end position="177"/>
    </location>
</feature>
<reference evidence="5 6" key="1">
    <citation type="submission" date="2024-04" db="EMBL/GenBank/DDBJ databases">
        <title>Luteolibacter sp. isolated from soil.</title>
        <authorList>
            <person name="An J."/>
        </authorList>
    </citation>
    <scope>NUCLEOTIDE SEQUENCE [LARGE SCALE GENOMIC DNA]</scope>
    <source>
        <strain evidence="5 6">Y139</strain>
    </source>
</reference>
<gene>
    <name evidence="5" type="ORF">WKV53_26155</name>
</gene>
<keyword evidence="6" id="KW-1185">Reference proteome</keyword>
<dbReference type="Proteomes" id="UP001371305">
    <property type="component" value="Unassembled WGS sequence"/>
</dbReference>
<dbReference type="CDD" id="cd12797">
    <property type="entry name" value="M23_peptidase"/>
    <property type="match status" value="1"/>
</dbReference>
<dbReference type="GO" id="GO:0016787">
    <property type="term" value="F:hydrolase activity"/>
    <property type="evidence" value="ECO:0007669"/>
    <property type="project" value="UniProtKB-KW"/>
</dbReference>
<dbReference type="PANTHER" id="PTHR21666:SF289">
    <property type="entry name" value="L-ALA--D-GLU ENDOPEPTIDASE"/>
    <property type="match status" value="1"/>
</dbReference>
<evidence type="ECO:0000259" key="4">
    <source>
        <dbReference type="Pfam" id="PF01551"/>
    </source>
</evidence>
<feature type="signal peptide" evidence="3">
    <location>
        <begin position="1"/>
        <end position="17"/>
    </location>
</feature>